<proteinExistence type="inferred from homology"/>
<keyword evidence="6" id="KW-1185">Reference proteome</keyword>
<keyword evidence="3" id="KW-0808">Transferase</keyword>
<organism evidence="5 6">
    <name type="scientific">Streptomyces halobius</name>
    <dbReference type="NCBI Taxonomy" id="2879846"/>
    <lineage>
        <taxon>Bacteria</taxon>
        <taxon>Bacillati</taxon>
        <taxon>Actinomycetota</taxon>
        <taxon>Actinomycetes</taxon>
        <taxon>Kitasatosporales</taxon>
        <taxon>Streptomycetaceae</taxon>
        <taxon>Streptomyces</taxon>
    </lineage>
</organism>
<dbReference type="InterPro" id="IPR002941">
    <property type="entry name" value="DNA_methylase_N4/N6"/>
</dbReference>
<feature type="domain" description="DNA methylase N-4/N-6" evidence="4">
    <location>
        <begin position="152"/>
        <end position="261"/>
    </location>
</feature>
<evidence type="ECO:0000259" key="4">
    <source>
        <dbReference type="Pfam" id="PF01555"/>
    </source>
</evidence>
<comment type="similarity">
    <text evidence="1">Belongs to the N(4)/N(6)-methyltransferase family.</text>
</comment>
<reference evidence="5" key="1">
    <citation type="submission" date="2021-10" db="EMBL/GenBank/DDBJ databases">
        <title>Streptomyces nigrumlapis sp.nov.,an antimicrobial producing actinobacterium isolated from Black Gobi rocks.</title>
        <authorList>
            <person name="Wen Y."/>
            <person name="Zhang W."/>
            <person name="Liu X.G."/>
        </authorList>
    </citation>
    <scope>NUCLEOTIDE SEQUENCE</scope>
    <source>
        <strain evidence="5">ST13-2-2</strain>
    </source>
</reference>
<dbReference type="EMBL" id="CP086322">
    <property type="protein sequence ID" value="UQA93777.1"/>
    <property type="molecule type" value="Genomic_DNA"/>
</dbReference>
<evidence type="ECO:0000313" key="5">
    <source>
        <dbReference type="EMBL" id="UQA93777.1"/>
    </source>
</evidence>
<dbReference type="PROSITE" id="PS00092">
    <property type="entry name" value="N6_MTASE"/>
    <property type="match status" value="1"/>
</dbReference>
<keyword evidence="2" id="KW-0489">Methyltransferase</keyword>
<sequence>MAYIDDVLSNLADQDAAQVIRAELARIRDRQRFGIFFERHLPEHTALPGTPIVAGARVIHRDRPDDRITYQVTAVEAGTAYITTDAETPDDELAVPVADLTPVAVFGEPLYPGLISVDRTENGPADHPWHAVINAENHHALEALRYTHRRAIDCIYIDPPYNTGARDWRYNNDYVDGQDAYRHSKWLAFMERRLLLARDLLNPASSVLIVTIDAKEVHHLGCLLEQIFPTAVRQMVTIVMNPNGSPRAAELTRVEEFAFFVFIGDAAPARVADDLLADPAKATDDPPEDQAETQQKVRWERLLRGGVNSNSSREAVPTWFYPLYLDPEARHIVGAGEPLARDEDWRTVLTPPGLISLWPLKTDGAEGIWRMRRETFLRKLKDGHIRVGQYNAKRDRWSVSYLPDRLVRMIDTGELLLTGHDANGVMQVEYNGTPRIRTAKTVWNRLAHSAGKYGTELVKSLTGRPFPFPKSLYAVMDALRIAVGDKPDAVVLDFFAGSGTTGHAVAKLNAEDDGSRKFILVTNNEVGPDQAAALRKAGYLPGNAEWEAQGIAENITWPRIRAALAGQTPQGEPVAGTYLDGTAIAGGLPENVEFFRLAYLDRDAVSLGLAFEAVAPLLWLKAGATGPRVSQVDPSGWALPDGGTYGVLFDTGKARTFVRAVRARPDVRCVFIVSRSAAVFTQVAGQLPSGVNAVHLWDDYLTSFEIGTANVTGEDAA</sequence>
<dbReference type="Proteomes" id="UP000830115">
    <property type="component" value="Chromosome"/>
</dbReference>
<evidence type="ECO:0000256" key="3">
    <source>
        <dbReference type="ARBA" id="ARBA00022679"/>
    </source>
</evidence>
<protein>
    <submittedName>
        <fullName evidence="5">Site-specific DNA-methyltransferase</fullName>
    </submittedName>
</protein>
<gene>
    <name evidence="5" type="ORF">K9S39_19600</name>
</gene>
<dbReference type="InterPro" id="IPR001091">
    <property type="entry name" value="RM_Methyltransferase"/>
</dbReference>
<evidence type="ECO:0000313" key="6">
    <source>
        <dbReference type="Proteomes" id="UP000830115"/>
    </source>
</evidence>
<evidence type="ECO:0000256" key="2">
    <source>
        <dbReference type="ARBA" id="ARBA00022603"/>
    </source>
</evidence>
<accession>A0ABY4M7Q5</accession>
<name>A0ABY4M7Q5_9ACTN</name>
<dbReference type="SUPFAM" id="SSF53335">
    <property type="entry name" value="S-adenosyl-L-methionine-dependent methyltransferases"/>
    <property type="match status" value="1"/>
</dbReference>
<dbReference type="Pfam" id="PF01555">
    <property type="entry name" value="N6_N4_Mtase"/>
    <property type="match status" value="2"/>
</dbReference>
<dbReference type="InterPro" id="IPR002052">
    <property type="entry name" value="DNA_methylase_N6_adenine_CS"/>
</dbReference>
<feature type="domain" description="DNA methylase N-4/N-6" evidence="4">
    <location>
        <begin position="432"/>
        <end position="511"/>
    </location>
</feature>
<dbReference type="RefSeq" id="WP_248864649.1">
    <property type="nucleotide sequence ID" value="NZ_CP086322.1"/>
</dbReference>
<dbReference type="Gene3D" id="3.40.50.150">
    <property type="entry name" value="Vaccinia Virus protein VP39"/>
    <property type="match status" value="1"/>
</dbReference>
<dbReference type="PRINTS" id="PR00508">
    <property type="entry name" value="S21N4MTFRASE"/>
</dbReference>
<dbReference type="InterPro" id="IPR029063">
    <property type="entry name" value="SAM-dependent_MTases_sf"/>
</dbReference>
<evidence type="ECO:0000256" key="1">
    <source>
        <dbReference type="ARBA" id="ARBA00006594"/>
    </source>
</evidence>